<dbReference type="RefSeq" id="WP_115220532.1">
    <property type="nucleotide sequence ID" value="NZ_UGOA01000001.1"/>
</dbReference>
<dbReference type="OrthoDB" id="9788211at2"/>
<proteinExistence type="predicted"/>
<keyword evidence="1" id="KW-0732">Signal</keyword>
<dbReference type="AlphaFoldDB" id="A0A378J0K9"/>
<keyword evidence="3" id="KW-1185">Reference proteome</keyword>
<dbReference type="Proteomes" id="UP000254677">
    <property type="component" value="Unassembled WGS sequence"/>
</dbReference>
<sequence length="327" mass="36022">MRAKLLLILLSLLPLVSHGLNCSGHFVNPITDVCWRCLFPLSIGAAKVVHSSLPDTDNAKSPLGSCPTKLGVKIGLNIGFWEPMALTDVTDTPYCFVNLGGHRLNLGLKQGRGGRQVALSGAQTRAFFHVHWYKYPLINWLNLITSAGCMEAGDFDIAYLTELDPTWRDSEMSFVLSPESVLFGNPVAQGSCAADALSSTLTKKPQDTLFWCAGSQGSIFPLTGQVNAPLSPVQTALLLTERLNFKLHREALISDSSPEVGSICTPKHIPVTPKSRYRYEMVNQVADGRHCYPSGFSTLAWEAGKIKPQTPDQYGFLVWRKRNCVWW</sequence>
<name>A0A378J0K9_9GAMM</name>
<evidence type="ECO:0000256" key="1">
    <source>
        <dbReference type="SAM" id="SignalP"/>
    </source>
</evidence>
<accession>A0A378J0K9</accession>
<gene>
    <name evidence="2" type="ORF">NCTC13292_00724</name>
</gene>
<reference evidence="2 3" key="1">
    <citation type="submission" date="2018-06" db="EMBL/GenBank/DDBJ databases">
        <authorList>
            <consortium name="Pathogen Informatics"/>
            <person name="Doyle S."/>
        </authorList>
    </citation>
    <scope>NUCLEOTIDE SEQUENCE [LARGE SCALE GENOMIC DNA]</scope>
    <source>
        <strain evidence="2 3">NCTC13292</strain>
    </source>
</reference>
<feature type="signal peptide" evidence="1">
    <location>
        <begin position="1"/>
        <end position="19"/>
    </location>
</feature>
<evidence type="ECO:0000313" key="2">
    <source>
        <dbReference type="EMBL" id="STX41115.1"/>
    </source>
</evidence>
<dbReference type="NCBIfam" id="NF010297">
    <property type="entry name" value="PRK13737.1"/>
    <property type="match status" value="1"/>
</dbReference>
<dbReference type="Pfam" id="PF06834">
    <property type="entry name" value="TraU"/>
    <property type="match status" value="1"/>
</dbReference>
<organism evidence="2 3">
    <name type="scientific">Legionella donaldsonii</name>
    <dbReference type="NCBI Taxonomy" id="45060"/>
    <lineage>
        <taxon>Bacteria</taxon>
        <taxon>Pseudomonadati</taxon>
        <taxon>Pseudomonadota</taxon>
        <taxon>Gammaproteobacteria</taxon>
        <taxon>Legionellales</taxon>
        <taxon>Legionellaceae</taxon>
        <taxon>Legionella</taxon>
    </lineage>
</organism>
<feature type="chain" id="PRO_5016607266" evidence="1">
    <location>
        <begin position="20"/>
        <end position="327"/>
    </location>
</feature>
<dbReference type="EMBL" id="UGOA01000001">
    <property type="protein sequence ID" value="STX41115.1"/>
    <property type="molecule type" value="Genomic_DNA"/>
</dbReference>
<protein>
    <submittedName>
        <fullName evidence="2">Conjugative transfer protein TraU</fullName>
    </submittedName>
</protein>
<dbReference type="InterPro" id="IPR009649">
    <property type="entry name" value="TraU"/>
</dbReference>
<evidence type="ECO:0000313" key="3">
    <source>
        <dbReference type="Proteomes" id="UP000254677"/>
    </source>
</evidence>